<name>A0A559JRB8_9BACL</name>
<dbReference type="InterPro" id="IPR050312">
    <property type="entry name" value="IolE/XylAMocC-like"/>
</dbReference>
<proteinExistence type="predicted"/>
<keyword evidence="3" id="KW-1185">Reference proteome</keyword>
<dbReference type="Pfam" id="PF01261">
    <property type="entry name" value="AP_endonuc_2"/>
    <property type="match status" value="1"/>
</dbReference>
<dbReference type="InterPro" id="IPR013022">
    <property type="entry name" value="Xyl_isomerase-like_TIM-brl"/>
</dbReference>
<dbReference type="Proteomes" id="UP000317036">
    <property type="component" value="Unassembled WGS sequence"/>
</dbReference>
<keyword evidence="2" id="KW-0413">Isomerase</keyword>
<reference evidence="2 3" key="1">
    <citation type="submission" date="2019-07" db="EMBL/GenBank/DDBJ databases">
        <authorList>
            <person name="Kim J."/>
        </authorList>
    </citation>
    <scope>NUCLEOTIDE SEQUENCE [LARGE SCALE GENOMIC DNA]</scope>
    <source>
        <strain evidence="2 3">JC52</strain>
    </source>
</reference>
<dbReference type="Gene3D" id="3.20.20.150">
    <property type="entry name" value="Divalent-metal-dependent TIM barrel enzymes"/>
    <property type="match status" value="1"/>
</dbReference>
<comment type="caution">
    <text evidence="2">The sequence shown here is derived from an EMBL/GenBank/DDBJ whole genome shotgun (WGS) entry which is preliminary data.</text>
</comment>
<evidence type="ECO:0000313" key="2">
    <source>
        <dbReference type="EMBL" id="TVY02413.1"/>
    </source>
</evidence>
<evidence type="ECO:0000313" key="3">
    <source>
        <dbReference type="Proteomes" id="UP000317036"/>
    </source>
</evidence>
<dbReference type="GO" id="GO:0016853">
    <property type="term" value="F:isomerase activity"/>
    <property type="evidence" value="ECO:0007669"/>
    <property type="project" value="UniProtKB-KW"/>
</dbReference>
<accession>A0A559JRB8</accession>
<dbReference type="OrthoDB" id="2063291at2"/>
<dbReference type="EMBL" id="VNJI01000065">
    <property type="protein sequence ID" value="TVY02413.1"/>
    <property type="molecule type" value="Genomic_DNA"/>
</dbReference>
<protein>
    <submittedName>
        <fullName evidence="2">Sugar phosphate isomerase/epimerase</fullName>
    </submittedName>
</protein>
<dbReference type="PANTHER" id="PTHR12110:SF21">
    <property type="entry name" value="XYLOSE ISOMERASE-LIKE TIM BARREL DOMAIN-CONTAINING PROTEIN"/>
    <property type="match status" value="1"/>
</dbReference>
<dbReference type="RefSeq" id="WP_144854305.1">
    <property type="nucleotide sequence ID" value="NZ_VNJI01000065.1"/>
</dbReference>
<feature type="domain" description="Xylose isomerase-like TIM barrel" evidence="1">
    <location>
        <begin position="21"/>
        <end position="277"/>
    </location>
</feature>
<organism evidence="2 3">
    <name type="scientific">Paenibacillus cremeus</name>
    <dbReference type="NCBI Taxonomy" id="2163881"/>
    <lineage>
        <taxon>Bacteria</taxon>
        <taxon>Bacillati</taxon>
        <taxon>Bacillota</taxon>
        <taxon>Bacilli</taxon>
        <taxon>Bacillales</taxon>
        <taxon>Paenibacillaceae</taxon>
        <taxon>Paenibacillus</taxon>
    </lineage>
</organism>
<evidence type="ECO:0000259" key="1">
    <source>
        <dbReference type="Pfam" id="PF01261"/>
    </source>
</evidence>
<dbReference type="AlphaFoldDB" id="A0A559JRB8"/>
<dbReference type="PANTHER" id="PTHR12110">
    <property type="entry name" value="HYDROXYPYRUVATE ISOMERASE"/>
    <property type="match status" value="1"/>
</dbReference>
<dbReference type="SUPFAM" id="SSF51658">
    <property type="entry name" value="Xylose isomerase-like"/>
    <property type="match status" value="1"/>
</dbReference>
<sequence>MKYGILANSFGKLPVQFIAEKTASAGFGSIQFALGGYGHVPLPFDTGLGRLNAGIAHYVADAFIDCGVRIPVLGCYMDFVHKDDEVRRQNIARFKEHLRFAREFGAGAVVTETGKIASSWRTEGELPIETGYQRVRQAIEELAEEAEKWGVFLGLEACQGHVIHNAELMQRIIEEVPSSNIGVVMDPVNLLHAGNVQRQDEVLQDAFDRLGDRIIHAHAKDFNVSAEGAMQFCSPGTGNLNYSLFMSLLRRTKPCVHVTFERTPAESIAAALQFMSQLPSEVEVAARS</sequence>
<gene>
    <name evidence="2" type="ORF">FPZ49_31670</name>
</gene>
<dbReference type="InterPro" id="IPR036237">
    <property type="entry name" value="Xyl_isomerase-like_sf"/>
</dbReference>